<gene>
    <name evidence="2" type="ORF">Sradi_3151800</name>
</gene>
<comment type="caution">
    <text evidence="2">The sequence shown here is derived from an EMBL/GenBank/DDBJ whole genome shotgun (WGS) entry which is preliminary data.</text>
</comment>
<dbReference type="PANTHER" id="PTHR48475:SF2">
    <property type="entry name" value="RIBONUCLEASE H"/>
    <property type="match status" value="1"/>
</dbReference>
<dbReference type="Gene3D" id="3.30.70.270">
    <property type="match status" value="1"/>
</dbReference>
<evidence type="ECO:0000259" key="1">
    <source>
        <dbReference type="Pfam" id="PF17919"/>
    </source>
</evidence>
<organism evidence="2">
    <name type="scientific">Sesamum radiatum</name>
    <name type="common">Black benniseed</name>
    <dbReference type="NCBI Taxonomy" id="300843"/>
    <lineage>
        <taxon>Eukaryota</taxon>
        <taxon>Viridiplantae</taxon>
        <taxon>Streptophyta</taxon>
        <taxon>Embryophyta</taxon>
        <taxon>Tracheophyta</taxon>
        <taxon>Spermatophyta</taxon>
        <taxon>Magnoliopsida</taxon>
        <taxon>eudicotyledons</taxon>
        <taxon>Gunneridae</taxon>
        <taxon>Pentapetalae</taxon>
        <taxon>asterids</taxon>
        <taxon>lamiids</taxon>
        <taxon>Lamiales</taxon>
        <taxon>Pedaliaceae</taxon>
        <taxon>Sesamum</taxon>
    </lineage>
</organism>
<name>A0AAW2RER6_SESRA</name>
<feature type="domain" description="Reverse transcriptase/retrotransposon-derived protein RNase H-like" evidence="1">
    <location>
        <begin position="35"/>
        <end position="131"/>
    </location>
</feature>
<dbReference type="InterPro" id="IPR043502">
    <property type="entry name" value="DNA/RNA_pol_sf"/>
</dbReference>
<reference evidence="2" key="2">
    <citation type="journal article" date="2024" name="Plant">
        <title>Genomic evolution and insights into agronomic trait innovations of Sesamum species.</title>
        <authorList>
            <person name="Miao H."/>
            <person name="Wang L."/>
            <person name="Qu L."/>
            <person name="Liu H."/>
            <person name="Sun Y."/>
            <person name="Le M."/>
            <person name="Wang Q."/>
            <person name="Wei S."/>
            <person name="Zheng Y."/>
            <person name="Lin W."/>
            <person name="Duan Y."/>
            <person name="Cao H."/>
            <person name="Xiong S."/>
            <person name="Wang X."/>
            <person name="Wei L."/>
            <person name="Li C."/>
            <person name="Ma Q."/>
            <person name="Ju M."/>
            <person name="Zhao R."/>
            <person name="Li G."/>
            <person name="Mu C."/>
            <person name="Tian Q."/>
            <person name="Mei H."/>
            <person name="Zhang T."/>
            <person name="Gao T."/>
            <person name="Zhang H."/>
        </authorList>
    </citation>
    <scope>NUCLEOTIDE SEQUENCE</scope>
    <source>
        <strain evidence="2">G02</strain>
    </source>
</reference>
<dbReference type="InterPro" id="IPR041577">
    <property type="entry name" value="RT_RNaseH_2"/>
</dbReference>
<accession>A0AAW2RER6</accession>
<evidence type="ECO:0000313" key="2">
    <source>
        <dbReference type="EMBL" id="KAL0378463.1"/>
    </source>
</evidence>
<dbReference type="SUPFAM" id="SSF56672">
    <property type="entry name" value="DNA/RNA polymerases"/>
    <property type="match status" value="1"/>
</dbReference>
<sequence length="151" mass="17073">MTNREDSRTYRFISKAAEKNLPFFKVLRKAKNLEWDASWQQAFEELKSYLAGLPLLVKPCHGDTLYVYLFATSQAISAALIREEGGKQMPIYYVSKVLNGAEGRYTPIENTVVALVVTARKLRPYFLSYPIGIKTNMPLKQNLGKPALPNA</sequence>
<dbReference type="PANTHER" id="PTHR48475">
    <property type="entry name" value="RIBONUCLEASE H"/>
    <property type="match status" value="1"/>
</dbReference>
<proteinExistence type="predicted"/>
<protein>
    <recommendedName>
        <fullName evidence="1">Reverse transcriptase/retrotransposon-derived protein RNase H-like domain-containing protein</fullName>
    </recommendedName>
</protein>
<dbReference type="EMBL" id="JACGWJ010000013">
    <property type="protein sequence ID" value="KAL0378463.1"/>
    <property type="molecule type" value="Genomic_DNA"/>
</dbReference>
<dbReference type="Pfam" id="PF17919">
    <property type="entry name" value="RT_RNaseH_2"/>
    <property type="match status" value="1"/>
</dbReference>
<dbReference type="AlphaFoldDB" id="A0AAW2RER6"/>
<dbReference type="InterPro" id="IPR043128">
    <property type="entry name" value="Rev_trsase/Diguanyl_cyclase"/>
</dbReference>
<reference evidence="2" key="1">
    <citation type="submission" date="2020-06" db="EMBL/GenBank/DDBJ databases">
        <authorList>
            <person name="Li T."/>
            <person name="Hu X."/>
            <person name="Zhang T."/>
            <person name="Song X."/>
            <person name="Zhang H."/>
            <person name="Dai N."/>
            <person name="Sheng W."/>
            <person name="Hou X."/>
            <person name="Wei L."/>
        </authorList>
    </citation>
    <scope>NUCLEOTIDE SEQUENCE</scope>
    <source>
        <strain evidence="2">G02</strain>
        <tissue evidence="2">Leaf</tissue>
    </source>
</reference>